<dbReference type="Pfam" id="PF00004">
    <property type="entry name" value="AAA"/>
    <property type="match status" value="1"/>
</dbReference>
<sequence length="598" mass="67457">MAHKNSGHLIKRYLSNSLLSIGIASERSNHLRFYSSEAECRNADVGGHRENTTEETSHNEAQTENPSAKSVKTTTSRLSKRGARFRDEFLSKIVPWEKIPVSFDKFPYYIDEDTKSLLMECVASHLKQKKFRKYGGILKHSSNRIQLQSIPGTDLYRERLVSAVARDLQVPLLKLDSSLLPPYDISQHSSKVVESDKESDQDSCDRVKYNGENTSIEEVNRTLACGHRGEVHEVKGDKVAVIFNVCGLEAKKDEKSTEPTAKEIVTWLDGIHTHTHTHIHIMLMKDVKDEDDDQMHDCFIAMEQLYEVLESQQPMLVYFPDTFFSNLSEASWNERCNFVCKATEMFDKLLGRVVLICGRNKTKVGSNEMEKFPDSLKKYIKRLGDAIISDIHFNGLFSNVMHIKPPKDEDLDAFIKQIEEDRTTVISQGNLSVMHQVLKAHRLLCTDLEQATTTDMIMTREEVKKIVAWATNHYLSSCPLPCVKEDLLHIPHERESWLQDLAEGYEKRLVSAVVCAGDIGVKFDDAGALENVKNILNETVILPLRRPELFSRGNLKRTCNGVLLFGPPGTGKTLMAKALATEAGANFINVTAAAITSM</sequence>
<evidence type="ECO:0000313" key="6">
    <source>
        <dbReference type="EMBL" id="KAH6756710.1"/>
    </source>
</evidence>
<evidence type="ECO:0000256" key="3">
    <source>
        <dbReference type="SAM" id="MobiDB-lite"/>
    </source>
</evidence>
<dbReference type="InterPro" id="IPR003959">
    <property type="entry name" value="ATPase_AAA_core"/>
</dbReference>
<feature type="region of interest" description="Disordered" evidence="3">
    <location>
        <begin position="44"/>
        <end position="79"/>
    </location>
</feature>
<comment type="caution">
    <text evidence="6">The sequence shown here is derived from an EMBL/GenBank/DDBJ whole genome shotgun (WGS) entry which is preliminary data.</text>
</comment>
<dbReference type="PANTHER" id="PTHR45644:SF56">
    <property type="entry name" value="AAA ATPASE, PUTATIVE (AFU_ORTHOLOGUE AFUA_2G12920)-RELATED"/>
    <property type="match status" value="1"/>
</dbReference>
<dbReference type="PANTHER" id="PTHR45644">
    <property type="entry name" value="AAA ATPASE, PUTATIVE (AFU_ORTHOLOGUE AFUA_2G12920)-RELATED-RELATED"/>
    <property type="match status" value="1"/>
</dbReference>
<feature type="non-terminal residue" evidence="6">
    <location>
        <position position="598"/>
    </location>
</feature>
<evidence type="ECO:0000259" key="5">
    <source>
        <dbReference type="Pfam" id="PF24933"/>
    </source>
</evidence>
<gene>
    <name evidence="6" type="ORF">C2S53_000800</name>
</gene>
<evidence type="ECO:0008006" key="8">
    <source>
        <dbReference type="Google" id="ProtNLM"/>
    </source>
</evidence>
<dbReference type="GO" id="GO:0005741">
    <property type="term" value="C:mitochondrial outer membrane"/>
    <property type="evidence" value="ECO:0007669"/>
    <property type="project" value="TreeGrafter"/>
</dbReference>
<feature type="compositionally biased region" description="Polar residues" evidence="3">
    <location>
        <begin position="59"/>
        <end position="77"/>
    </location>
</feature>
<keyword evidence="1" id="KW-0547">Nucleotide-binding</keyword>
<feature type="domain" description="DUF7751" evidence="5">
    <location>
        <begin position="444"/>
        <end position="491"/>
    </location>
</feature>
<proteinExistence type="predicted"/>
<evidence type="ECO:0000313" key="7">
    <source>
        <dbReference type="Proteomes" id="UP001190926"/>
    </source>
</evidence>
<dbReference type="GO" id="GO:0016887">
    <property type="term" value="F:ATP hydrolysis activity"/>
    <property type="evidence" value="ECO:0007669"/>
    <property type="project" value="InterPro"/>
</dbReference>
<dbReference type="Gene3D" id="3.40.50.300">
    <property type="entry name" value="P-loop containing nucleotide triphosphate hydrolases"/>
    <property type="match status" value="1"/>
</dbReference>
<dbReference type="AlphaFoldDB" id="A0AAD4IQ48"/>
<organism evidence="6 7">
    <name type="scientific">Perilla frutescens var. hirtella</name>
    <name type="common">Perilla citriodora</name>
    <name type="synonym">Perilla setoyensis</name>
    <dbReference type="NCBI Taxonomy" id="608512"/>
    <lineage>
        <taxon>Eukaryota</taxon>
        <taxon>Viridiplantae</taxon>
        <taxon>Streptophyta</taxon>
        <taxon>Embryophyta</taxon>
        <taxon>Tracheophyta</taxon>
        <taxon>Spermatophyta</taxon>
        <taxon>Magnoliopsida</taxon>
        <taxon>eudicotyledons</taxon>
        <taxon>Gunneridae</taxon>
        <taxon>Pentapetalae</taxon>
        <taxon>asterids</taxon>
        <taxon>lamiids</taxon>
        <taxon>Lamiales</taxon>
        <taxon>Lamiaceae</taxon>
        <taxon>Nepetoideae</taxon>
        <taxon>Elsholtzieae</taxon>
        <taxon>Perilla</taxon>
    </lineage>
</organism>
<dbReference type="InterPro" id="IPR027417">
    <property type="entry name" value="P-loop_NTPase"/>
</dbReference>
<feature type="compositionally biased region" description="Basic and acidic residues" evidence="3">
    <location>
        <begin position="44"/>
        <end position="58"/>
    </location>
</feature>
<evidence type="ECO:0000256" key="1">
    <source>
        <dbReference type="ARBA" id="ARBA00022741"/>
    </source>
</evidence>
<protein>
    <recommendedName>
        <fullName evidence="8">ATPase AAA-type core domain-containing protein</fullName>
    </recommendedName>
</protein>
<keyword evidence="2" id="KW-0067">ATP-binding</keyword>
<evidence type="ECO:0000259" key="4">
    <source>
        <dbReference type="Pfam" id="PF00004"/>
    </source>
</evidence>
<reference evidence="6 7" key="1">
    <citation type="journal article" date="2021" name="Nat. Commun.">
        <title>Incipient diploidization of the medicinal plant Perilla within 10,000 years.</title>
        <authorList>
            <person name="Zhang Y."/>
            <person name="Shen Q."/>
            <person name="Leng L."/>
            <person name="Zhang D."/>
            <person name="Chen S."/>
            <person name="Shi Y."/>
            <person name="Ning Z."/>
            <person name="Chen S."/>
        </authorList>
    </citation>
    <scope>NUCLEOTIDE SEQUENCE [LARGE SCALE GENOMIC DNA]</scope>
    <source>
        <strain evidence="7">cv. PC099</strain>
    </source>
</reference>
<dbReference type="InterPro" id="IPR051701">
    <property type="entry name" value="Mito_OM_Translocase_MSP1"/>
</dbReference>
<feature type="domain" description="ATPase AAA-type core" evidence="4">
    <location>
        <begin position="562"/>
        <end position="596"/>
    </location>
</feature>
<evidence type="ECO:0000256" key="2">
    <source>
        <dbReference type="ARBA" id="ARBA00022840"/>
    </source>
</evidence>
<dbReference type="InterPro" id="IPR056653">
    <property type="entry name" value="DUF7751"/>
</dbReference>
<name>A0AAD4IQ48_PERFH</name>
<accession>A0AAD4IQ48</accession>
<dbReference type="Pfam" id="PF24933">
    <property type="entry name" value="DUF7751"/>
    <property type="match status" value="1"/>
</dbReference>
<keyword evidence="7" id="KW-1185">Reference proteome</keyword>
<dbReference type="SUPFAM" id="SSF52540">
    <property type="entry name" value="P-loop containing nucleoside triphosphate hydrolases"/>
    <property type="match status" value="1"/>
</dbReference>
<dbReference type="Proteomes" id="UP001190926">
    <property type="component" value="Unassembled WGS sequence"/>
</dbReference>
<dbReference type="GO" id="GO:0005524">
    <property type="term" value="F:ATP binding"/>
    <property type="evidence" value="ECO:0007669"/>
    <property type="project" value="UniProtKB-KW"/>
</dbReference>
<dbReference type="EMBL" id="SDAM02029540">
    <property type="protein sequence ID" value="KAH6756710.1"/>
    <property type="molecule type" value="Genomic_DNA"/>
</dbReference>